<accession>A0A1F6D9L0</accession>
<dbReference type="EMBL" id="MFKX01000006">
    <property type="protein sequence ID" value="OGG58129.1"/>
    <property type="molecule type" value="Genomic_DNA"/>
</dbReference>
<dbReference type="Proteomes" id="UP000177958">
    <property type="component" value="Unassembled WGS sequence"/>
</dbReference>
<organism evidence="1 2">
    <name type="scientific">Candidatus Kaiserbacteria bacterium RIFCSPHIGHO2_01_FULL_55_17</name>
    <dbReference type="NCBI Taxonomy" id="1798484"/>
    <lineage>
        <taxon>Bacteria</taxon>
        <taxon>Candidatus Kaiseribacteriota</taxon>
    </lineage>
</organism>
<name>A0A1F6D9L0_9BACT</name>
<protein>
    <submittedName>
        <fullName evidence="1">Uncharacterized protein</fullName>
    </submittedName>
</protein>
<dbReference type="AlphaFoldDB" id="A0A1F6D9L0"/>
<evidence type="ECO:0000313" key="2">
    <source>
        <dbReference type="Proteomes" id="UP000177958"/>
    </source>
</evidence>
<sequence>MPTHPVIQPLIDDHLSGVPDSEKDRKFLEEGSQEFYVATVAEARDYLRQWSILTWDAKRDEYCARIGFLRAVTALARAKMGKSFRPARIMSS</sequence>
<gene>
    <name evidence="1" type="ORF">A2853_01275</name>
</gene>
<evidence type="ECO:0000313" key="1">
    <source>
        <dbReference type="EMBL" id="OGG58129.1"/>
    </source>
</evidence>
<reference evidence="1 2" key="1">
    <citation type="journal article" date="2016" name="Nat. Commun.">
        <title>Thousands of microbial genomes shed light on interconnected biogeochemical processes in an aquifer system.</title>
        <authorList>
            <person name="Anantharaman K."/>
            <person name="Brown C.T."/>
            <person name="Hug L.A."/>
            <person name="Sharon I."/>
            <person name="Castelle C.J."/>
            <person name="Probst A.J."/>
            <person name="Thomas B.C."/>
            <person name="Singh A."/>
            <person name="Wilkins M.J."/>
            <person name="Karaoz U."/>
            <person name="Brodie E.L."/>
            <person name="Williams K.H."/>
            <person name="Hubbard S.S."/>
            <person name="Banfield J.F."/>
        </authorList>
    </citation>
    <scope>NUCLEOTIDE SEQUENCE [LARGE SCALE GENOMIC DNA]</scope>
</reference>
<comment type="caution">
    <text evidence="1">The sequence shown here is derived from an EMBL/GenBank/DDBJ whole genome shotgun (WGS) entry which is preliminary data.</text>
</comment>
<proteinExistence type="predicted"/>